<comment type="caution">
    <text evidence="3">The sequence shown here is derived from an EMBL/GenBank/DDBJ whole genome shotgun (WGS) entry which is preliminary data.</text>
</comment>
<protein>
    <submittedName>
        <fullName evidence="3">Uncharacterized protein</fullName>
    </submittedName>
</protein>
<gene>
    <name evidence="3" type="ORF">ACFSDX_20920</name>
</gene>
<dbReference type="EMBL" id="JBHUFD010000018">
    <property type="protein sequence ID" value="MFD1874910.1"/>
    <property type="molecule type" value="Genomic_DNA"/>
</dbReference>
<organism evidence="3 4">
    <name type="scientific">Hymenobacter bucti</name>
    <dbReference type="NCBI Taxonomy" id="1844114"/>
    <lineage>
        <taxon>Bacteria</taxon>
        <taxon>Pseudomonadati</taxon>
        <taxon>Bacteroidota</taxon>
        <taxon>Cytophagia</taxon>
        <taxon>Cytophagales</taxon>
        <taxon>Hymenobacteraceae</taxon>
        <taxon>Hymenobacter</taxon>
    </lineage>
</organism>
<dbReference type="RefSeq" id="WP_382317109.1">
    <property type="nucleotide sequence ID" value="NZ_JBHUFD010000018.1"/>
</dbReference>
<reference evidence="4" key="1">
    <citation type="journal article" date="2019" name="Int. J. Syst. Evol. Microbiol.">
        <title>The Global Catalogue of Microorganisms (GCM) 10K type strain sequencing project: providing services to taxonomists for standard genome sequencing and annotation.</title>
        <authorList>
            <consortium name="The Broad Institute Genomics Platform"/>
            <consortium name="The Broad Institute Genome Sequencing Center for Infectious Disease"/>
            <person name="Wu L."/>
            <person name="Ma J."/>
        </authorList>
    </citation>
    <scope>NUCLEOTIDE SEQUENCE [LARGE SCALE GENOMIC DNA]</scope>
    <source>
        <strain evidence="4">CGMCC 1.15795</strain>
    </source>
</reference>
<dbReference type="SUPFAM" id="SSF82171">
    <property type="entry name" value="DPP6 N-terminal domain-like"/>
    <property type="match status" value="1"/>
</dbReference>
<evidence type="ECO:0000256" key="2">
    <source>
        <dbReference type="SAM" id="SignalP"/>
    </source>
</evidence>
<keyword evidence="2" id="KW-0732">Signal</keyword>
<feature type="chain" id="PRO_5047305528" evidence="2">
    <location>
        <begin position="21"/>
        <end position="274"/>
    </location>
</feature>
<accession>A0ABW4QZG3</accession>
<feature type="signal peptide" evidence="2">
    <location>
        <begin position="1"/>
        <end position="20"/>
    </location>
</feature>
<feature type="region of interest" description="Disordered" evidence="1">
    <location>
        <begin position="182"/>
        <end position="209"/>
    </location>
</feature>
<keyword evidence="4" id="KW-1185">Reference proteome</keyword>
<evidence type="ECO:0000256" key="1">
    <source>
        <dbReference type="SAM" id="MobiDB-lite"/>
    </source>
</evidence>
<evidence type="ECO:0000313" key="4">
    <source>
        <dbReference type="Proteomes" id="UP001597197"/>
    </source>
</evidence>
<name>A0ABW4QZG3_9BACT</name>
<proteinExistence type="predicted"/>
<feature type="compositionally biased region" description="Basic and acidic residues" evidence="1">
    <location>
        <begin position="53"/>
        <end position="66"/>
    </location>
</feature>
<dbReference type="Proteomes" id="UP001597197">
    <property type="component" value="Unassembled WGS sequence"/>
</dbReference>
<feature type="compositionally biased region" description="Polar residues" evidence="1">
    <location>
        <begin position="194"/>
        <end position="204"/>
    </location>
</feature>
<feature type="region of interest" description="Disordered" evidence="1">
    <location>
        <begin position="253"/>
        <end position="274"/>
    </location>
</feature>
<evidence type="ECO:0000313" key="3">
    <source>
        <dbReference type="EMBL" id="MFD1874910.1"/>
    </source>
</evidence>
<sequence length="274" mass="29737">MKRYLLLLVLPAAACHPDQPATTSAPAAQVSVAGQPPTPAAPSGFTPPTGRLRSGDTDHPTDHDTLRVPGGGVLYLKPSTAAAFERAPTELAWEADKRLTTSGSVRRVGDDLLLQPERGPVVKFTTRRTSEHSSNAEINQQAESRYLGQLAKAHLWVVQTDSSTKQVTTLVDQRTGRRTVVTGQPAVSPDGQYLLSTRSDQGNDGSDESAVGTQLYQLTPAGPRLLWTRLTQHWGSNEARWLGPRTVLLKQEYESASQESDAPPETYVQVELPR</sequence>
<feature type="region of interest" description="Disordered" evidence="1">
    <location>
        <begin position="18"/>
        <end position="70"/>
    </location>
</feature>